<organism evidence="2 3">
    <name type="scientific">Polyangium spumosum</name>
    <dbReference type="NCBI Taxonomy" id="889282"/>
    <lineage>
        <taxon>Bacteria</taxon>
        <taxon>Pseudomonadati</taxon>
        <taxon>Myxococcota</taxon>
        <taxon>Polyangia</taxon>
        <taxon>Polyangiales</taxon>
        <taxon>Polyangiaceae</taxon>
        <taxon>Polyangium</taxon>
    </lineage>
</organism>
<name>A0A6N7PLB0_9BACT</name>
<proteinExistence type="predicted"/>
<dbReference type="Proteomes" id="UP000440224">
    <property type="component" value="Unassembled WGS sequence"/>
</dbReference>
<dbReference type="RefSeq" id="WP_153819433.1">
    <property type="nucleotide sequence ID" value="NZ_WJIE01000003.1"/>
</dbReference>
<reference evidence="2 3" key="1">
    <citation type="submission" date="2019-10" db="EMBL/GenBank/DDBJ databases">
        <title>A soil myxobacterium in the family Polyangiaceae.</title>
        <authorList>
            <person name="Li Y."/>
            <person name="Wang J."/>
        </authorList>
    </citation>
    <scope>NUCLEOTIDE SEQUENCE [LARGE SCALE GENOMIC DNA]</scope>
    <source>
        <strain evidence="2 3">DSM 14734</strain>
    </source>
</reference>
<protein>
    <submittedName>
        <fullName evidence="2">Uncharacterized protein</fullName>
    </submittedName>
</protein>
<evidence type="ECO:0000256" key="1">
    <source>
        <dbReference type="SAM" id="Coils"/>
    </source>
</evidence>
<evidence type="ECO:0000313" key="3">
    <source>
        <dbReference type="Proteomes" id="UP000440224"/>
    </source>
</evidence>
<evidence type="ECO:0000313" key="2">
    <source>
        <dbReference type="EMBL" id="MRG92567.1"/>
    </source>
</evidence>
<keyword evidence="1" id="KW-0175">Coiled coil</keyword>
<comment type="caution">
    <text evidence="2">The sequence shown here is derived from an EMBL/GenBank/DDBJ whole genome shotgun (WGS) entry which is preliminary data.</text>
</comment>
<dbReference type="EMBL" id="WJIE01000003">
    <property type="protein sequence ID" value="MRG92567.1"/>
    <property type="molecule type" value="Genomic_DNA"/>
</dbReference>
<accession>A0A6N7PLB0</accession>
<dbReference type="AlphaFoldDB" id="A0A6N7PLB0"/>
<sequence>MMQRTLTFGAVAGVFVLVHAKEAPTDPEWEAWMNFWAEQTYRQAGRMRQLVITAGGAPTAAQRQRMTERFRVEQSRWVELWASRGSHPPEQARVAVVTESLFVRGVVNALEALRRDGWFVGKVYRALVHPGAGVPGYRAFSATEMGRALGWLDVPSGTEVELLRKVEELRMELRDTNELRVDLDRRSP</sequence>
<dbReference type="OrthoDB" id="5523087at2"/>
<keyword evidence="3" id="KW-1185">Reference proteome</keyword>
<feature type="coiled-coil region" evidence="1">
    <location>
        <begin position="159"/>
        <end position="186"/>
    </location>
</feature>
<gene>
    <name evidence="2" type="ORF">GF068_11595</name>
</gene>